<evidence type="ECO:0000313" key="2">
    <source>
        <dbReference type="Proteomes" id="UP000054359"/>
    </source>
</evidence>
<reference evidence="1 2" key="1">
    <citation type="submission" date="2013-11" db="EMBL/GenBank/DDBJ databases">
        <title>Genome sequencing of Stegodyphus mimosarum.</title>
        <authorList>
            <person name="Bechsgaard J."/>
        </authorList>
    </citation>
    <scope>NUCLEOTIDE SEQUENCE [LARGE SCALE GENOMIC DNA]</scope>
</reference>
<sequence length="90" mass="10661">MQELECLCSGSSENRNLEKLFTRHIQTVARHNILRGKRKDNWILFWRDHNMEELIHERDSISQELMRNNSEQLRNKLIEASSKAGEVANL</sequence>
<dbReference type="OrthoDB" id="6437273at2759"/>
<protein>
    <submittedName>
        <fullName evidence="1">Uncharacterized protein</fullName>
    </submittedName>
</protein>
<name>A0A087UXE6_STEMI</name>
<keyword evidence="2" id="KW-1185">Reference proteome</keyword>
<dbReference type="Proteomes" id="UP000054359">
    <property type="component" value="Unassembled WGS sequence"/>
</dbReference>
<feature type="non-terminal residue" evidence="1">
    <location>
        <position position="90"/>
    </location>
</feature>
<proteinExistence type="predicted"/>
<organism evidence="1 2">
    <name type="scientific">Stegodyphus mimosarum</name>
    <name type="common">African social velvet spider</name>
    <dbReference type="NCBI Taxonomy" id="407821"/>
    <lineage>
        <taxon>Eukaryota</taxon>
        <taxon>Metazoa</taxon>
        <taxon>Ecdysozoa</taxon>
        <taxon>Arthropoda</taxon>
        <taxon>Chelicerata</taxon>
        <taxon>Arachnida</taxon>
        <taxon>Araneae</taxon>
        <taxon>Araneomorphae</taxon>
        <taxon>Entelegynae</taxon>
        <taxon>Eresoidea</taxon>
        <taxon>Eresidae</taxon>
        <taxon>Stegodyphus</taxon>
    </lineage>
</organism>
<dbReference type="EMBL" id="KK122150">
    <property type="protein sequence ID" value="KFM82035.1"/>
    <property type="molecule type" value="Genomic_DNA"/>
</dbReference>
<gene>
    <name evidence="1" type="ORF">X975_09552</name>
</gene>
<dbReference type="AlphaFoldDB" id="A0A087UXE6"/>
<accession>A0A087UXE6</accession>
<dbReference type="OMA" id="QELECLC"/>
<evidence type="ECO:0000313" key="1">
    <source>
        <dbReference type="EMBL" id="KFM82035.1"/>
    </source>
</evidence>